<dbReference type="InterPro" id="IPR044926">
    <property type="entry name" value="RGS_subdomain_2"/>
</dbReference>
<gene>
    <name evidence="5" type="ORF">HDU87_002094</name>
</gene>
<feature type="compositionally biased region" description="Polar residues" evidence="2">
    <location>
        <begin position="398"/>
        <end position="411"/>
    </location>
</feature>
<dbReference type="SUPFAM" id="SSF46785">
    <property type="entry name" value="Winged helix' DNA-binding domain"/>
    <property type="match status" value="1"/>
</dbReference>
<dbReference type="Proteomes" id="UP001212152">
    <property type="component" value="Unassembled WGS sequence"/>
</dbReference>
<feature type="region of interest" description="Disordered" evidence="2">
    <location>
        <begin position="425"/>
        <end position="492"/>
    </location>
</feature>
<feature type="compositionally biased region" description="Low complexity" evidence="2">
    <location>
        <begin position="178"/>
        <end position="188"/>
    </location>
</feature>
<name>A0AAD5XRG9_9FUNG</name>
<evidence type="ECO:0000313" key="5">
    <source>
        <dbReference type="EMBL" id="KAJ3180217.1"/>
    </source>
</evidence>
<dbReference type="SUPFAM" id="SSF48097">
    <property type="entry name" value="Regulator of G-protein signaling, RGS"/>
    <property type="match status" value="1"/>
</dbReference>
<evidence type="ECO:0000259" key="4">
    <source>
        <dbReference type="PROSITE" id="PS50186"/>
    </source>
</evidence>
<feature type="compositionally biased region" description="Polar residues" evidence="2">
    <location>
        <begin position="483"/>
        <end position="492"/>
    </location>
</feature>
<dbReference type="InterPro" id="IPR036390">
    <property type="entry name" value="WH_DNA-bd_sf"/>
</dbReference>
<keyword evidence="1" id="KW-0734">Signal transduction inhibitor</keyword>
<feature type="domain" description="RGS" evidence="3">
    <location>
        <begin position="505"/>
        <end position="707"/>
    </location>
</feature>
<sequence>MANPNASPEEFVADFLKPENRRALFKQFGQFYSSLTLSERKIHSRVHHNTFTPDDGFARLSDLFGSKELANQISQVFIAAGFVSSLRDDTGATVYGITRKGECVAADELDGQLLWIDWIPGSGDHPGVKDLAKVFARFVGGYPNEWSAAKDKVGDARTSNAVVCALDPEYASSGGAGSDTTSGASSGGNITEDGSGGASSSAIAAANRLPPGAVSNFVIPPGIMVKERTLLLKTFTQTFTGAECVRHLLKHTSCVTQRECTEIAAQFVAKGWIACADDPEKSSTAAFKDSPKVVYQVTPAGALFAGWPESPVTKELTFFSKEGLKGRLRKIAGLASSGANVLSGSPSRADTASALDDMISKENLDKFDEFVKKSSDMLHDDRHTDDDSAARLRIRRGTASTISATPTQPLSSEGVEFTSLSGSSVLTSSSSLSGTSAGASGDKGRRPRSATIGAETPSSTNRSRAPSGTPAPQPIAARPGSAASGNLSTTQQNVWETGKETNASRLTTILMIPALRAAFQKYLATMFCQENYDFMVEVERFRLCYDSPLRAAQSTEMLDPTSKPIVSTIQKRRSIASPSDARRASLFPHAVALYLKYVAKGSPFELNLPSKLQTHLRSTMAPAQPFFDQFSSALDLSTTEPLDPTSAPFTALMRDLPDAFWALRADAAADDSVGPWMFATAEAHIFQMVAGDSVPKFVKTEGYKTLMRKLWEEGTLAKVQSTVMAATGGGAGPGAGAATGQQQQQQQTKAYITDTATGEASGAAYVPRAEKPVAVVEPASRSSGSSRPRPNSYIPGI</sequence>
<dbReference type="InterPro" id="IPR036388">
    <property type="entry name" value="WH-like_DNA-bd_sf"/>
</dbReference>
<feature type="compositionally biased region" description="Low complexity" evidence="2">
    <location>
        <begin position="778"/>
        <end position="797"/>
    </location>
</feature>
<evidence type="ECO:0000256" key="1">
    <source>
        <dbReference type="ARBA" id="ARBA00022700"/>
    </source>
</evidence>
<dbReference type="Gene3D" id="1.10.10.10">
    <property type="entry name" value="Winged helix-like DNA-binding domain superfamily/Winged helix DNA-binding domain"/>
    <property type="match status" value="1"/>
</dbReference>
<dbReference type="Pfam" id="PF00615">
    <property type="entry name" value="RGS"/>
    <property type="match status" value="1"/>
</dbReference>
<dbReference type="PROSITE" id="PS50132">
    <property type="entry name" value="RGS"/>
    <property type="match status" value="1"/>
</dbReference>
<feature type="domain" description="DEP" evidence="4">
    <location>
        <begin position="219"/>
        <end position="299"/>
    </location>
</feature>
<dbReference type="InterPro" id="IPR016137">
    <property type="entry name" value="RGS"/>
</dbReference>
<feature type="region of interest" description="Disordered" evidence="2">
    <location>
        <begin position="172"/>
        <end position="197"/>
    </location>
</feature>
<dbReference type="PANTHER" id="PTHR10845">
    <property type="entry name" value="REGULATOR OF G PROTEIN SIGNALING"/>
    <property type="match status" value="1"/>
</dbReference>
<dbReference type="InterPro" id="IPR036305">
    <property type="entry name" value="RGS_sf"/>
</dbReference>
<comment type="caution">
    <text evidence="5">The sequence shown here is derived from an EMBL/GenBank/DDBJ whole genome shotgun (WGS) entry which is preliminary data.</text>
</comment>
<accession>A0AAD5XRG9</accession>
<feature type="region of interest" description="Disordered" evidence="2">
    <location>
        <begin position="770"/>
        <end position="797"/>
    </location>
</feature>
<dbReference type="SMART" id="SM00315">
    <property type="entry name" value="RGS"/>
    <property type="match status" value="1"/>
</dbReference>
<protein>
    <submittedName>
        <fullName evidence="5">Uncharacterized protein</fullName>
    </submittedName>
</protein>
<dbReference type="InterPro" id="IPR000591">
    <property type="entry name" value="DEP_dom"/>
</dbReference>
<dbReference type="Pfam" id="PF00610">
    <property type="entry name" value="DEP"/>
    <property type="match status" value="1"/>
</dbReference>
<proteinExistence type="predicted"/>
<dbReference type="PANTHER" id="PTHR10845:SF192">
    <property type="entry name" value="DOUBLE HIT, ISOFORM B"/>
    <property type="match status" value="1"/>
</dbReference>
<dbReference type="SMART" id="SM00049">
    <property type="entry name" value="DEP"/>
    <property type="match status" value="1"/>
</dbReference>
<reference evidence="5" key="1">
    <citation type="submission" date="2020-05" db="EMBL/GenBank/DDBJ databases">
        <title>Phylogenomic resolution of chytrid fungi.</title>
        <authorList>
            <person name="Stajich J.E."/>
            <person name="Amses K."/>
            <person name="Simmons R."/>
            <person name="Seto K."/>
            <person name="Myers J."/>
            <person name="Bonds A."/>
            <person name="Quandt C.A."/>
            <person name="Barry K."/>
            <person name="Liu P."/>
            <person name="Grigoriev I."/>
            <person name="Longcore J.E."/>
            <person name="James T.Y."/>
        </authorList>
    </citation>
    <scope>NUCLEOTIDE SEQUENCE</scope>
    <source>
        <strain evidence="5">JEL0379</strain>
    </source>
</reference>
<organism evidence="5 6">
    <name type="scientific">Geranomyces variabilis</name>
    <dbReference type="NCBI Taxonomy" id="109894"/>
    <lineage>
        <taxon>Eukaryota</taxon>
        <taxon>Fungi</taxon>
        <taxon>Fungi incertae sedis</taxon>
        <taxon>Chytridiomycota</taxon>
        <taxon>Chytridiomycota incertae sedis</taxon>
        <taxon>Chytridiomycetes</taxon>
        <taxon>Spizellomycetales</taxon>
        <taxon>Powellomycetaceae</taxon>
        <taxon>Geranomyces</taxon>
    </lineage>
</organism>
<evidence type="ECO:0000313" key="6">
    <source>
        <dbReference type="Proteomes" id="UP001212152"/>
    </source>
</evidence>
<feature type="region of interest" description="Disordered" evidence="2">
    <location>
        <begin position="397"/>
        <end position="416"/>
    </location>
</feature>
<dbReference type="EMBL" id="JADGJQ010000017">
    <property type="protein sequence ID" value="KAJ3180217.1"/>
    <property type="molecule type" value="Genomic_DNA"/>
</dbReference>
<evidence type="ECO:0000256" key="2">
    <source>
        <dbReference type="SAM" id="MobiDB-lite"/>
    </source>
</evidence>
<feature type="compositionally biased region" description="Polar residues" evidence="2">
    <location>
        <begin position="456"/>
        <end position="466"/>
    </location>
</feature>
<dbReference type="Gene3D" id="1.10.167.10">
    <property type="entry name" value="Regulator of G-protein Signalling 4, domain 2"/>
    <property type="match status" value="1"/>
</dbReference>
<dbReference type="GO" id="GO:0035556">
    <property type="term" value="P:intracellular signal transduction"/>
    <property type="evidence" value="ECO:0007669"/>
    <property type="project" value="InterPro"/>
</dbReference>
<dbReference type="GO" id="GO:0009968">
    <property type="term" value="P:negative regulation of signal transduction"/>
    <property type="evidence" value="ECO:0007669"/>
    <property type="project" value="UniProtKB-KW"/>
</dbReference>
<keyword evidence="6" id="KW-1185">Reference proteome</keyword>
<dbReference type="AlphaFoldDB" id="A0AAD5XRG9"/>
<dbReference type="PROSITE" id="PS50186">
    <property type="entry name" value="DEP"/>
    <property type="match status" value="1"/>
</dbReference>
<feature type="compositionally biased region" description="Low complexity" evidence="2">
    <location>
        <begin position="425"/>
        <end position="440"/>
    </location>
</feature>
<evidence type="ECO:0000259" key="3">
    <source>
        <dbReference type="PROSITE" id="PS50132"/>
    </source>
</evidence>